<dbReference type="PANTHER" id="PTHR43428">
    <property type="entry name" value="ARSENATE REDUCTASE"/>
    <property type="match status" value="1"/>
</dbReference>
<dbReference type="Gene3D" id="3.40.50.2300">
    <property type="match status" value="1"/>
</dbReference>
<name>A0A0R2JBW3_9LACO</name>
<dbReference type="GO" id="GO:0046685">
    <property type="term" value="P:response to arsenic-containing substance"/>
    <property type="evidence" value="ECO:0007669"/>
    <property type="project" value="UniProtKB-KW"/>
</dbReference>
<reference evidence="3 4" key="1">
    <citation type="journal article" date="2015" name="Genome Announc.">
        <title>Expanding the biotechnology potential of lactobacilli through comparative genomics of 213 strains and associated genera.</title>
        <authorList>
            <person name="Sun Z."/>
            <person name="Harris H.M."/>
            <person name="McCann A."/>
            <person name="Guo C."/>
            <person name="Argimon S."/>
            <person name="Zhang W."/>
            <person name="Yang X."/>
            <person name="Jeffery I.B."/>
            <person name="Cooney J.C."/>
            <person name="Kagawa T.F."/>
            <person name="Liu W."/>
            <person name="Song Y."/>
            <person name="Salvetti E."/>
            <person name="Wrobel A."/>
            <person name="Rasinkangas P."/>
            <person name="Parkhill J."/>
            <person name="Rea M.C."/>
            <person name="O'Sullivan O."/>
            <person name="Ritari J."/>
            <person name="Douillard F.P."/>
            <person name="Paul Ross R."/>
            <person name="Yang R."/>
            <person name="Briner A.E."/>
            <person name="Felis G.E."/>
            <person name="de Vos W.M."/>
            <person name="Barrangou R."/>
            <person name="Klaenhammer T.R."/>
            <person name="Caufield P.W."/>
            <person name="Cui Y."/>
            <person name="Zhang H."/>
            <person name="O'Toole P.W."/>
        </authorList>
    </citation>
    <scope>NUCLEOTIDE SEQUENCE [LARGE SCALE GENOMIC DNA]</scope>
    <source>
        <strain evidence="3 4">DSM 20593</strain>
    </source>
</reference>
<sequence>MSENGIDISSNTSDLIDNDYLQSSDYVITLCGDAKDKCPMTPSSVKKVHWPLNDPAQANGTNEEILNIFRSTRDDIDALVYNFINKIK</sequence>
<dbReference type="SMART" id="SM00226">
    <property type="entry name" value="LMWPc"/>
    <property type="match status" value="1"/>
</dbReference>
<accession>A0A0R2JBW3</accession>
<dbReference type="InterPro" id="IPR036196">
    <property type="entry name" value="Ptyr_pPase_sf"/>
</dbReference>
<dbReference type="Pfam" id="PF01451">
    <property type="entry name" value="LMWPc"/>
    <property type="match status" value="1"/>
</dbReference>
<proteinExistence type="predicted"/>
<evidence type="ECO:0000313" key="4">
    <source>
        <dbReference type="Proteomes" id="UP000051655"/>
    </source>
</evidence>
<gene>
    <name evidence="3" type="ORF">IV73_GL001145</name>
</gene>
<protein>
    <recommendedName>
        <fullName evidence="2">Phosphotyrosine protein phosphatase I domain-containing protein</fullName>
    </recommendedName>
</protein>
<keyword evidence="1" id="KW-0059">Arsenical resistance</keyword>
<dbReference type="EMBL" id="JQBP01000006">
    <property type="protein sequence ID" value="KRN74737.1"/>
    <property type="molecule type" value="Genomic_DNA"/>
</dbReference>
<feature type="domain" description="Phosphotyrosine protein phosphatase I" evidence="2">
    <location>
        <begin position="1"/>
        <end position="86"/>
    </location>
</feature>
<dbReference type="STRING" id="1616.IV73_GL001145"/>
<dbReference type="SUPFAM" id="SSF52788">
    <property type="entry name" value="Phosphotyrosine protein phosphatases I"/>
    <property type="match status" value="1"/>
</dbReference>
<evidence type="ECO:0000259" key="2">
    <source>
        <dbReference type="SMART" id="SM00226"/>
    </source>
</evidence>
<evidence type="ECO:0000256" key="1">
    <source>
        <dbReference type="ARBA" id="ARBA00022849"/>
    </source>
</evidence>
<dbReference type="InterPro" id="IPR023485">
    <property type="entry name" value="Ptyr_pPase"/>
</dbReference>
<comment type="caution">
    <text evidence="3">The sequence shown here is derived from an EMBL/GenBank/DDBJ whole genome shotgun (WGS) entry which is preliminary data.</text>
</comment>
<dbReference type="PANTHER" id="PTHR43428:SF1">
    <property type="entry name" value="ARSENATE REDUCTASE"/>
    <property type="match status" value="1"/>
</dbReference>
<organism evidence="3 4">
    <name type="scientific">Weissella kandleri</name>
    <dbReference type="NCBI Taxonomy" id="1616"/>
    <lineage>
        <taxon>Bacteria</taxon>
        <taxon>Bacillati</taxon>
        <taxon>Bacillota</taxon>
        <taxon>Bacilli</taxon>
        <taxon>Lactobacillales</taxon>
        <taxon>Lactobacillaceae</taxon>
        <taxon>Weissella</taxon>
    </lineage>
</organism>
<keyword evidence="4" id="KW-1185">Reference proteome</keyword>
<dbReference type="PATRIC" id="fig|1616.3.peg.1176"/>
<dbReference type="Proteomes" id="UP000051655">
    <property type="component" value="Unassembled WGS sequence"/>
</dbReference>
<evidence type="ECO:0000313" key="3">
    <source>
        <dbReference type="EMBL" id="KRN74737.1"/>
    </source>
</evidence>
<dbReference type="AlphaFoldDB" id="A0A0R2JBW3"/>